<dbReference type="Proteomes" id="UP000267606">
    <property type="component" value="Unassembled WGS sequence"/>
</dbReference>
<gene>
    <name evidence="2" type="ORF">OFLC_LOCUS3221</name>
</gene>
<organism evidence="4">
    <name type="scientific">Onchocerca flexuosa</name>
    <dbReference type="NCBI Taxonomy" id="387005"/>
    <lineage>
        <taxon>Eukaryota</taxon>
        <taxon>Metazoa</taxon>
        <taxon>Ecdysozoa</taxon>
        <taxon>Nematoda</taxon>
        <taxon>Chromadorea</taxon>
        <taxon>Rhabditida</taxon>
        <taxon>Spirurina</taxon>
        <taxon>Spiruromorpha</taxon>
        <taxon>Filarioidea</taxon>
        <taxon>Onchocercidae</taxon>
        <taxon>Onchocerca</taxon>
    </lineage>
</organism>
<keyword evidence="3" id="KW-1185">Reference proteome</keyword>
<evidence type="ECO:0000313" key="2">
    <source>
        <dbReference type="EMBL" id="VDO35718.1"/>
    </source>
</evidence>
<evidence type="ECO:0000313" key="3">
    <source>
        <dbReference type="Proteomes" id="UP000267606"/>
    </source>
</evidence>
<proteinExistence type="predicted"/>
<evidence type="ECO:0000313" key="4">
    <source>
        <dbReference type="WBParaSite" id="OFLC_0000322001-mRNA-1"/>
    </source>
</evidence>
<evidence type="ECO:0000256" key="1">
    <source>
        <dbReference type="SAM" id="Phobius"/>
    </source>
</evidence>
<name>A0A183H6V9_9BILA</name>
<sequence length="130" mass="15013">MIVNIRTNTYLRSFKLDLLKKLTRHAKKSGFNSGQTATTQLLESVRPNNIQSTCSLSPVVKEQIAIFFRLIDPIGFELGLVMREETGCLVLLLVLVVFFLRSMQRVMQRNVEMHHLLKLHVTRKRDVFVS</sequence>
<keyword evidence="1" id="KW-0812">Transmembrane</keyword>
<dbReference type="EMBL" id="UZAJ01002088">
    <property type="protein sequence ID" value="VDO35718.1"/>
    <property type="molecule type" value="Genomic_DNA"/>
</dbReference>
<protein>
    <submittedName>
        <fullName evidence="4">Transmembrane protein</fullName>
    </submittedName>
</protein>
<reference evidence="4" key="1">
    <citation type="submission" date="2016-06" db="UniProtKB">
        <authorList>
            <consortium name="WormBaseParasite"/>
        </authorList>
    </citation>
    <scope>IDENTIFICATION</scope>
</reference>
<feature type="transmembrane region" description="Helical" evidence="1">
    <location>
        <begin position="80"/>
        <end position="100"/>
    </location>
</feature>
<keyword evidence="1" id="KW-1133">Transmembrane helix</keyword>
<reference evidence="2 3" key="2">
    <citation type="submission" date="2018-11" db="EMBL/GenBank/DDBJ databases">
        <authorList>
            <consortium name="Pathogen Informatics"/>
        </authorList>
    </citation>
    <scope>NUCLEOTIDE SEQUENCE [LARGE SCALE GENOMIC DNA]</scope>
</reference>
<dbReference type="AlphaFoldDB" id="A0A183H6V9"/>
<keyword evidence="1" id="KW-0472">Membrane</keyword>
<accession>A0A183H6V9</accession>
<dbReference type="WBParaSite" id="OFLC_0000322001-mRNA-1">
    <property type="protein sequence ID" value="OFLC_0000322001-mRNA-1"/>
    <property type="gene ID" value="OFLC_0000322001"/>
</dbReference>